<keyword evidence="1" id="KW-0812">Transmembrane</keyword>
<sequence length="94" mass="9819">MLEIVKWSASISGMVAALAVAADLGRRVTGWGFVLFLLSSAAWITAGLIDEEPALSTQNAVLFIINVVGVYRYLIRKVSATAPEAAEPPSAASG</sequence>
<protein>
    <recommendedName>
        <fullName evidence="4">PRC-barrel protein</fullName>
    </recommendedName>
</protein>
<evidence type="ECO:0000313" key="2">
    <source>
        <dbReference type="EMBL" id="MBB4632355.1"/>
    </source>
</evidence>
<feature type="transmembrane region" description="Helical" evidence="1">
    <location>
        <begin position="31"/>
        <end position="49"/>
    </location>
</feature>
<evidence type="ECO:0000313" key="3">
    <source>
        <dbReference type="Proteomes" id="UP000566324"/>
    </source>
</evidence>
<reference evidence="2 3" key="1">
    <citation type="submission" date="2020-08" db="EMBL/GenBank/DDBJ databases">
        <title>Genomic Encyclopedia of Type Strains, Phase IV (KMG-IV): sequencing the most valuable type-strain genomes for metagenomic binning, comparative biology and taxonomic classification.</title>
        <authorList>
            <person name="Goeker M."/>
        </authorList>
    </citation>
    <scope>NUCLEOTIDE SEQUENCE [LARGE SCALE GENOMIC DNA]</scope>
    <source>
        <strain evidence="2 3">DSM 17328</strain>
    </source>
</reference>
<keyword evidence="1" id="KW-0472">Membrane</keyword>
<dbReference type="AlphaFoldDB" id="A0A7W7B3H2"/>
<dbReference type="EMBL" id="JACHNZ010000020">
    <property type="protein sequence ID" value="MBB4632355.1"/>
    <property type="molecule type" value="Genomic_DNA"/>
</dbReference>
<gene>
    <name evidence="2" type="ORF">GGQ98_001980</name>
</gene>
<dbReference type="Proteomes" id="UP000566324">
    <property type="component" value="Unassembled WGS sequence"/>
</dbReference>
<feature type="transmembrane region" description="Helical" evidence="1">
    <location>
        <begin position="55"/>
        <end position="74"/>
    </location>
</feature>
<keyword evidence="3" id="KW-1185">Reference proteome</keyword>
<evidence type="ECO:0008006" key="4">
    <source>
        <dbReference type="Google" id="ProtNLM"/>
    </source>
</evidence>
<evidence type="ECO:0000256" key="1">
    <source>
        <dbReference type="SAM" id="Phobius"/>
    </source>
</evidence>
<name>A0A7W7B3H2_9SPHN</name>
<organism evidence="2 3">
    <name type="scientific">Sphingosinicella soli</name>
    <dbReference type="NCBI Taxonomy" id="333708"/>
    <lineage>
        <taxon>Bacteria</taxon>
        <taxon>Pseudomonadati</taxon>
        <taxon>Pseudomonadota</taxon>
        <taxon>Alphaproteobacteria</taxon>
        <taxon>Sphingomonadales</taxon>
        <taxon>Sphingosinicellaceae</taxon>
        <taxon>Sphingosinicella</taxon>
    </lineage>
</organism>
<proteinExistence type="predicted"/>
<comment type="caution">
    <text evidence="2">The sequence shown here is derived from an EMBL/GenBank/DDBJ whole genome shotgun (WGS) entry which is preliminary data.</text>
</comment>
<keyword evidence="1" id="KW-1133">Transmembrane helix</keyword>
<accession>A0A7W7B3H2</accession>
<dbReference type="RefSeq" id="WP_341534182.1">
    <property type="nucleotide sequence ID" value="NZ_JACHNZ010000020.1"/>
</dbReference>